<evidence type="ECO:0000256" key="1">
    <source>
        <dbReference type="SAM" id="MobiDB-lite"/>
    </source>
</evidence>
<protein>
    <submittedName>
        <fullName evidence="2">Uncharacterized protein</fullName>
    </submittedName>
</protein>
<dbReference type="Proteomes" id="UP001218188">
    <property type="component" value="Unassembled WGS sequence"/>
</dbReference>
<proteinExistence type="predicted"/>
<feature type="region of interest" description="Disordered" evidence="1">
    <location>
        <begin position="1"/>
        <end position="25"/>
    </location>
</feature>
<sequence>MLTKPGSFPRRRPVDSPPPLRGEIVDGRPTPRYALAWVCSDEAFYKNLSVGEPRPVSLRNFTTVVSKKWRSDQTFGQALKPIPYPRRNGDFYLIAMFNDRAADHLTRVRNPAGDPLIQSARRTLGVDQDPTIEKTLQWFRFP</sequence>
<accession>A0AAD6WSP0</accession>
<evidence type="ECO:0000313" key="3">
    <source>
        <dbReference type="Proteomes" id="UP001218188"/>
    </source>
</evidence>
<reference evidence="2" key="1">
    <citation type="submission" date="2023-03" db="EMBL/GenBank/DDBJ databases">
        <title>Massive genome expansion in bonnet fungi (Mycena s.s.) driven by repeated elements and novel gene families across ecological guilds.</title>
        <authorList>
            <consortium name="Lawrence Berkeley National Laboratory"/>
            <person name="Harder C.B."/>
            <person name="Miyauchi S."/>
            <person name="Viragh M."/>
            <person name="Kuo A."/>
            <person name="Thoen E."/>
            <person name="Andreopoulos B."/>
            <person name="Lu D."/>
            <person name="Skrede I."/>
            <person name="Drula E."/>
            <person name="Henrissat B."/>
            <person name="Morin E."/>
            <person name="Kohler A."/>
            <person name="Barry K."/>
            <person name="LaButti K."/>
            <person name="Morin E."/>
            <person name="Salamov A."/>
            <person name="Lipzen A."/>
            <person name="Mereny Z."/>
            <person name="Hegedus B."/>
            <person name="Baldrian P."/>
            <person name="Stursova M."/>
            <person name="Weitz H."/>
            <person name="Taylor A."/>
            <person name="Grigoriev I.V."/>
            <person name="Nagy L.G."/>
            <person name="Martin F."/>
            <person name="Kauserud H."/>
        </authorList>
    </citation>
    <scope>NUCLEOTIDE SEQUENCE</scope>
    <source>
        <strain evidence="2">CBHHK200</strain>
    </source>
</reference>
<name>A0AAD6WSP0_9AGAR</name>
<dbReference type="EMBL" id="JARJCM010000187">
    <property type="protein sequence ID" value="KAJ7023540.1"/>
    <property type="molecule type" value="Genomic_DNA"/>
</dbReference>
<organism evidence="2 3">
    <name type="scientific">Mycena alexandri</name>
    <dbReference type="NCBI Taxonomy" id="1745969"/>
    <lineage>
        <taxon>Eukaryota</taxon>
        <taxon>Fungi</taxon>
        <taxon>Dikarya</taxon>
        <taxon>Basidiomycota</taxon>
        <taxon>Agaricomycotina</taxon>
        <taxon>Agaricomycetes</taxon>
        <taxon>Agaricomycetidae</taxon>
        <taxon>Agaricales</taxon>
        <taxon>Marasmiineae</taxon>
        <taxon>Mycenaceae</taxon>
        <taxon>Mycena</taxon>
    </lineage>
</organism>
<comment type="caution">
    <text evidence="2">The sequence shown here is derived from an EMBL/GenBank/DDBJ whole genome shotgun (WGS) entry which is preliminary data.</text>
</comment>
<dbReference type="AlphaFoldDB" id="A0AAD6WSP0"/>
<evidence type="ECO:0000313" key="2">
    <source>
        <dbReference type="EMBL" id="KAJ7023540.1"/>
    </source>
</evidence>
<keyword evidence="3" id="KW-1185">Reference proteome</keyword>
<gene>
    <name evidence="2" type="ORF">C8F04DRAFT_1047971</name>
</gene>